<dbReference type="SUPFAM" id="SSF54001">
    <property type="entry name" value="Cysteine proteinases"/>
    <property type="match status" value="1"/>
</dbReference>
<feature type="chain" id="PRO_5039049612" description="Transglutaminase-like domain-containing protein" evidence="2">
    <location>
        <begin position="23"/>
        <end position="385"/>
    </location>
</feature>
<dbReference type="InterPro" id="IPR002931">
    <property type="entry name" value="Transglutaminase-like"/>
</dbReference>
<protein>
    <recommendedName>
        <fullName evidence="3">Transglutaminase-like domain-containing protein</fullName>
    </recommendedName>
</protein>
<dbReference type="SMART" id="SM00460">
    <property type="entry name" value="TGc"/>
    <property type="match status" value="1"/>
</dbReference>
<organism evidence="4 5">
    <name type="scientific">Candidatus Copromonas faecavium</name>
    <name type="common">nom. illeg.</name>
    <dbReference type="NCBI Taxonomy" id="2840740"/>
    <lineage>
        <taxon>Bacteria</taxon>
        <taxon>Bacillati</taxon>
        <taxon>Bacillota</taxon>
        <taxon>Clostridia</taxon>
        <taxon>Lachnospirales</taxon>
        <taxon>Lachnospiraceae</taxon>
        <taxon>Candidatus Copromonas (nom. illeg.)</taxon>
    </lineage>
</organism>
<reference evidence="4" key="2">
    <citation type="journal article" date="2021" name="PeerJ">
        <title>Extensive microbial diversity within the chicken gut microbiome revealed by metagenomics and culture.</title>
        <authorList>
            <person name="Gilroy R."/>
            <person name="Ravi A."/>
            <person name="Getino M."/>
            <person name="Pursley I."/>
            <person name="Horton D.L."/>
            <person name="Alikhan N.F."/>
            <person name="Baker D."/>
            <person name="Gharbi K."/>
            <person name="Hall N."/>
            <person name="Watson M."/>
            <person name="Adriaenssens E.M."/>
            <person name="Foster-Nyarko E."/>
            <person name="Jarju S."/>
            <person name="Secka A."/>
            <person name="Antonio M."/>
            <person name="Oren A."/>
            <person name="Chaudhuri R.R."/>
            <person name="La Ragione R."/>
            <person name="Hildebrand F."/>
            <person name="Pallen M.J."/>
        </authorList>
    </citation>
    <scope>NUCLEOTIDE SEQUENCE</scope>
    <source>
        <strain evidence="4">CHK180-2868</strain>
    </source>
</reference>
<dbReference type="Pfam" id="PF01841">
    <property type="entry name" value="Transglut_core"/>
    <property type="match status" value="1"/>
</dbReference>
<sequence>MRKSRWILAAVFAVSMTAQAYAGEWKQDETGIWYENEDKTWPTGWFQEGGDWYYAGGDGYLETGWLQYQGNWYYLGNRDGKMYADCVVNTRDGFYRFGSDGVGERITGDYTGWVRDDRYWHYWKPGGYIISGWQTVDGVRYYFEDGIMKTGPAVIDGSSYFFDDDGQITTGLATWEGELRYVKEDGSLAVSETMEIDGVTYLFDENGVGAIEETPSVYANWPYKMPVQIPPEEEKSEHHKAADRMAEQVLSGIVNDSMTQRQKAEAIYAWVRGNLRYSGHSATRDWGEEAYQGFRRRHGDCFTYFSVSVALLSKVGIDSIEVVRSTDNGHYWNLVNIDGQWYHFDATPRTAGGYFCLWTDAQMLSYSSRHYNCFAFDRALYPPTP</sequence>
<evidence type="ECO:0000259" key="3">
    <source>
        <dbReference type="SMART" id="SM00460"/>
    </source>
</evidence>
<evidence type="ECO:0000313" key="5">
    <source>
        <dbReference type="Proteomes" id="UP000824250"/>
    </source>
</evidence>
<dbReference type="Gene3D" id="3.10.620.30">
    <property type="match status" value="1"/>
</dbReference>
<comment type="caution">
    <text evidence="4">The sequence shown here is derived from an EMBL/GenBank/DDBJ whole genome shotgun (WGS) entry which is preliminary data.</text>
</comment>
<dbReference type="SUPFAM" id="SSF69360">
    <property type="entry name" value="Cell wall binding repeat"/>
    <property type="match status" value="1"/>
</dbReference>
<feature type="signal peptide" evidence="2">
    <location>
        <begin position="1"/>
        <end position="22"/>
    </location>
</feature>
<gene>
    <name evidence="4" type="ORF">IAB28_08365</name>
</gene>
<accession>A0A9D1A5G2</accession>
<dbReference type="EMBL" id="DVGC01000046">
    <property type="protein sequence ID" value="HIR05962.1"/>
    <property type="molecule type" value="Genomic_DNA"/>
</dbReference>
<proteinExistence type="predicted"/>
<evidence type="ECO:0000313" key="4">
    <source>
        <dbReference type="EMBL" id="HIR05962.1"/>
    </source>
</evidence>
<reference evidence="4" key="1">
    <citation type="submission" date="2020-10" db="EMBL/GenBank/DDBJ databases">
        <authorList>
            <person name="Gilroy R."/>
        </authorList>
    </citation>
    <scope>NUCLEOTIDE SEQUENCE</scope>
    <source>
        <strain evidence="4">CHK180-2868</strain>
    </source>
</reference>
<keyword evidence="2" id="KW-0732">Signal</keyword>
<keyword evidence="1" id="KW-0677">Repeat</keyword>
<dbReference type="InterPro" id="IPR018337">
    <property type="entry name" value="Cell_wall/Cho-bd_repeat"/>
</dbReference>
<dbReference type="AlphaFoldDB" id="A0A9D1A5G2"/>
<dbReference type="Pfam" id="PF19127">
    <property type="entry name" value="Choline_bind_3"/>
    <property type="match status" value="1"/>
</dbReference>
<dbReference type="Proteomes" id="UP000824250">
    <property type="component" value="Unassembled WGS sequence"/>
</dbReference>
<evidence type="ECO:0000256" key="1">
    <source>
        <dbReference type="ARBA" id="ARBA00022737"/>
    </source>
</evidence>
<feature type="domain" description="Transglutaminase-like" evidence="3">
    <location>
        <begin position="293"/>
        <end position="348"/>
    </location>
</feature>
<dbReference type="Pfam" id="PF01473">
    <property type="entry name" value="Choline_bind_1"/>
    <property type="match status" value="2"/>
</dbReference>
<dbReference type="Gene3D" id="2.10.270.10">
    <property type="entry name" value="Cholin Binding"/>
    <property type="match status" value="3"/>
</dbReference>
<evidence type="ECO:0000256" key="2">
    <source>
        <dbReference type="SAM" id="SignalP"/>
    </source>
</evidence>
<dbReference type="InterPro" id="IPR038765">
    <property type="entry name" value="Papain-like_cys_pep_sf"/>
</dbReference>
<name>A0A9D1A5G2_9FIRM</name>